<feature type="active site" description="Proton acceptor" evidence="5">
    <location>
        <position position="75"/>
    </location>
</feature>
<evidence type="ECO:0000256" key="4">
    <source>
        <dbReference type="ARBA" id="ARBA00023295"/>
    </source>
</evidence>
<name>A0AA49JEM7_9BACT</name>
<dbReference type="Pfam" id="PF04616">
    <property type="entry name" value="Glyco_hydro_43"/>
    <property type="match status" value="1"/>
</dbReference>
<evidence type="ECO:0000256" key="7">
    <source>
        <dbReference type="RuleBase" id="RU361187"/>
    </source>
</evidence>
<accession>A0AA49JEM7</accession>
<gene>
    <name evidence="11" type="ORF">K4G66_17055</name>
</gene>
<evidence type="ECO:0000259" key="10">
    <source>
        <dbReference type="Pfam" id="PF16369"/>
    </source>
</evidence>
<dbReference type="PANTHER" id="PTHR43301">
    <property type="entry name" value="ARABINAN ENDO-1,5-ALPHA-L-ARABINOSIDASE"/>
    <property type="match status" value="1"/>
</dbReference>
<dbReference type="GO" id="GO:0004553">
    <property type="term" value="F:hydrolase activity, hydrolyzing O-glycosyl compounds"/>
    <property type="evidence" value="ECO:0007669"/>
    <property type="project" value="InterPro"/>
</dbReference>
<evidence type="ECO:0000256" key="8">
    <source>
        <dbReference type="SAM" id="MobiDB-lite"/>
    </source>
</evidence>
<sequence length="498" mass="56024">MLKPLGILLGLVIFLVSCSDDDPVNTPPGTGMDTTQTDTSSLDDGPIDFSKLNDTYASLASPYQVNQWAHYNVHDPSIIYDGSYFYAYSTDVAFGHEIRPGLQIRRSINLVEWEFVGWVFPDLPTQGSAFIRQNGGEPFNGLWAPYIMKVGNEYRLYYSLSSPTPRLSVIGLATSSNPKGPFTEQGLVVTSLDNSTVQTNAIDPTVIVDESGRHWMYYGSAWDGIYILELDPDTGLAIQNGDKGRRIAQRGFTGNTINGNIEGPEIIYNEAFNKYYLFIAYDWLETKYNVRVGRSDSPAGPFYDYLGHDVNEERDDVPMILAPYQFNGHSGWQGVAHPAVFEHDNQYYIAHQGRPGENPFYMVLHVRQLHWTEDGWPLVSPERYAAEEEYPVAEEELIGSWEQIVLDYRIVPGYAEEQTSPDFQTSSALTLAADGTINGNNDQTWSYEAPWLTLAWSNGDVHQLLVERGRDWENEIDSTILFTGLNQKGTAIWGKKIE</sequence>
<feature type="site" description="Important for catalytic activity, responsible for pKa modulation of the active site Glu and correct orientation of both the proton donor and substrate" evidence="6">
    <location>
        <position position="203"/>
    </location>
</feature>
<feature type="compositionally biased region" description="Low complexity" evidence="8">
    <location>
        <begin position="33"/>
        <end position="44"/>
    </location>
</feature>
<comment type="similarity">
    <text evidence="2 7">Belongs to the glycosyl hydrolase 43 family.</text>
</comment>
<protein>
    <submittedName>
        <fullName evidence="11">Arabinan endo-1,5-alpha-L-arabinosidase</fullName>
    </submittedName>
</protein>
<feature type="domain" description="Extracellular endo-alpha-(1-&gt;5)-L-arabinanase C-terminal" evidence="10">
    <location>
        <begin position="381"/>
        <end position="494"/>
    </location>
</feature>
<dbReference type="SUPFAM" id="SSF75005">
    <property type="entry name" value="Arabinanase/levansucrase/invertase"/>
    <property type="match status" value="1"/>
</dbReference>
<evidence type="ECO:0000256" key="1">
    <source>
        <dbReference type="ARBA" id="ARBA00004834"/>
    </source>
</evidence>
<dbReference type="InterPro" id="IPR006710">
    <property type="entry name" value="Glyco_hydro_43"/>
</dbReference>
<dbReference type="InterPro" id="IPR032291">
    <property type="entry name" value="Abn2_C"/>
</dbReference>
<evidence type="ECO:0000313" key="11">
    <source>
        <dbReference type="EMBL" id="WKN34090.1"/>
    </source>
</evidence>
<dbReference type="Pfam" id="PF16369">
    <property type="entry name" value="GH43_C"/>
    <property type="match status" value="1"/>
</dbReference>
<dbReference type="InterPro" id="IPR050727">
    <property type="entry name" value="GH43_arabinanases"/>
</dbReference>
<evidence type="ECO:0000256" key="9">
    <source>
        <dbReference type="SAM" id="SignalP"/>
    </source>
</evidence>
<organism evidence="11">
    <name type="scientific">Roseihalotalea indica</name>
    <dbReference type="NCBI Taxonomy" id="2867963"/>
    <lineage>
        <taxon>Bacteria</taxon>
        <taxon>Pseudomonadati</taxon>
        <taxon>Bacteroidota</taxon>
        <taxon>Cytophagia</taxon>
        <taxon>Cytophagales</taxon>
        <taxon>Catalimonadaceae</taxon>
        <taxon>Roseihalotalea</taxon>
    </lineage>
</organism>
<dbReference type="EMBL" id="CP120682">
    <property type="protein sequence ID" value="WKN34090.1"/>
    <property type="molecule type" value="Genomic_DNA"/>
</dbReference>
<dbReference type="CDD" id="cd08998">
    <property type="entry name" value="GH43_Arb43a-like"/>
    <property type="match status" value="1"/>
</dbReference>
<feature type="chain" id="PRO_5041248431" evidence="9">
    <location>
        <begin position="20"/>
        <end position="498"/>
    </location>
</feature>
<keyword evidence="9" id="KW-0732">Signal</keyword>
<evidence type="ECO:0000256" key="5">
    <source>
        <dbReference type="PIRSR" id="PIRSR606710-1"/>
    </source>
</evidence>
<evidence type="ECO:0000256" key="6">
    <source>
        <dbReference type="PIRSR" id="PIRSR606710-2"/>
    </source>
</evidence>
<comment type="pathway">
    <text evidence="1">Glycan metabolism; L-arabinan degradation.</text>
</comment>
<feature type="signal peptide" evidence="9">
    <location>
        <begin position="1"/>
        <end position="19"/>
    </location>
</feature>
<reference evidence="11" key="2">
    <citation type="journal article" date="2024" name="Antonie Van Leeuwenhoek">
        <title>Roseihalotalea indica gen. nov., sp. nov., a halophilic Bacteroidetes from mesopelagic Southwest Indian Ocean with higher carbohydrate metabolic potential.</title>
        <authorList>
            <person name="Chen B."/>
            <person name="Zhang M."/>
            <person name="Lin D."/>
            <person name="Ye J."/>
            <person name="Tang K."/>
        </authorList>
    </citation>
    <scope>NUCLEOTIDE SEQUENCE</scope>
    <source>
        <strain evidence="11">TK19036</strain>
    </source>
</reference>
<feature type="active site" description="Proton donor" evidence="5">
    <location>
        <position position="262"/>
    </location>
</feature>
<reference evidence="11" key="1">
    <citation type="journal article" date="2023" name="Comput. Struct. Biotechnol. J.">
        <title>Discovery of a novel marine Bacteroidetes with a rich repertoire of carbohydrate-active enzymes.</title>
        <authorList>
            <person name="Chen B."/>
            <person name="Liu G."/>
            <person name="Chen Q."/>
            <person name="Wang H."/>
            <person name="Liu L."/>
            <person name="Tang K."/>
        </authorList>
    </citation>
    <scope>NUCLEOTIDE SEQUENCE</scope>
    <source>
        <strain evidence="11">TK19036</strain>
    </source>
</reference>
<dbReference type="InterPro" id="IPR023296">
    <property type="entry name" value="Glyco_hydro_beta-prop_sf"/>
</dbReference>
<evidence type="ECO:0000256" key="2">
    <source>
        <dbReference type="ARBA" id="ARBA00009865"/>
    </source>
</evidence>
<dbReference type="AlphaFoldDB" id="A0AA49JEM7"/>
<evidence type="ECO:0000256" key="3">
    <source>
        <dbReference type="ARBA" id="ARBA00022801"/>
    </source>
</evidence>
<dbReference type="PANTHER" id="PTHR43301:SF3">
    <property type="entry name" value="ARABINAN ENDO-1,5-ALPHA-L-ARABINOSIDASE A-RELATED"/>
    <property type="match status" value="1"/>
</dbReference>
<feature type="region of interest" description="Disordered" evidence="8">
    <location>
        <begin position="24"/>
        <end position="44"/>
    </location>
</feature>
<proteinExistence type="inferred from homology"/>
<dbReference type="PROSITE" id="PS51257">
    <property type="entry name" value="PROKAR_LIPOPROTEIN"/>
    <property type="match status" value="1"/>
</dbReference>
<dbReference type="GO" id="GO:0005975">
    <property type="term" value="P:carbohydrate metabolic process"/>
    <property type="evidence" value="ECO:0007669"/>
    <property type="project" value="InterPro"/>
</dbReference>
<dbReference type="Gene3D" id="2.115.10.20">
    <property type="entry name" value="Glycosyl hydrolase domain, family 43"/>
    <property type="match status" value="1"/>
</dbReference>
<keyword evidence="4 7" id="KW-0326">Glycosidase</keyword>
<keyword evidence="3 7" id="KW-0378">Hydrolase</keyword>
<dbReference type="Gene3D" id="2.40.128.10">
    <property type="match status" value="1"/>
</dbReference>